<keyword evidence="1 3" id="KW-0732">Signal</keyword>
<dbReference type="AlphaFoldDB" id="A0A378SV78"/>
<dbReference type="Pfam" id="PF10738">
    <property type="entry name" value="Lpp-LpqN"/>
    <property type="match status" value="1"/>
</dbReference>
<dbReference type="Gene3D" id="3.40.1000.10">
    <property type="entry name" value="Mog1/PsbP, alpha/beta/alpha sandwich"/>
    <property type="match status" value="1"/>
</dbReference>
<feature type="region of interest" description="Disordered" evidence="2">
    <location>
        <begin position="26"/>
        <end position="62"/>
    </location>
</feature>
<proteinExistence type="predicted"/>
<evidence type="ECO:0000256" key="1">
    <source>
        <dbReference type="ARBA" id="ARBA00022729"/>
    </source>
</evidence>
<sequence length="233" mass="23383">MIIANRAGAAAVAVAVGIGLSACGSQTAGDATTAQETPSASETSSTSSTTPAPPTSPSPAAAPGITIQQYVDENGITSTPVAKGEPGAPTIQLPIPPGWEPAGPQTPEGAYDALVLAGPSPNKPTIVAFVDKLTGPVDTAKILEYAPNETIALPGFEGATEGKPSTLSGFDATQIGGFYTRDGVTRMLAQKTTVIPTDGAVFVLKVTAEGTDDFAMPLMDATAAIDEQTTITP</sequence>
<feature type="signal peptide" evidence="3">
    <location>
        <begin position="1"/>
        <end position="28"/>
    </location>
</feature>
<name>A0A378SV78_9MYCO</name>
<dbReference type="Proteomes" id="UP000254291">
    <property type="component" value="Unassembled WGS sequence"/>
</dbReference>
<feature type="region of interest" description="Disordered" evidence="2">
    <location>
        <begin position="77"/>
        <end position="107"/>
    </location>
</feature>
<reference evidence="4 5" key="1">
    <citation type="submission" date="2018-06" db="EMBL/GenBank/DDBJ databases">
        <authorList>
            <consortium name="Pathogen Informatics"/>
            <person name="Doyle S."/>
        </authorList>
    </citation>
    <scope>NUCLEOTIDE SEQUENCE [LARGE SCALE GENOMIC DNA]</scope>
    <source>
        <strain evidence="4 5">NCTC10742</strain>
    </source>
</reference>
<dbReference type="RefSeq" id="WP_013470955.1">
    <property type="nucleotide sequence ID" value="NZ_JACKST010000087.1"/>
</dbReference>
<evidence type="ECO:0000313" key="5">
    <source>
        <dbReference type="Proteomes" id="UP000254291"/>
    </source>
</evidence>
<dbReference type="InterPro" id="IPR019674">
    <property type="entry name" value="Lipoprotein_LpqN/LpqT-like"/>
</dbReference>
<evidence type="ECO:0000256" key="2">
    <source>
        <dbReference type="SAM" id="MobiDB-lite"/>
    </source>
</evidence>
<organism evidence="4 5">
    <name type="scientific">Mycolicibacterium gilvum</name>
    <dbReference type="NCBI Taxonomy" id="1804"/>
    <lineage>
        <taxon>Bacteria</taxon>
        <taxon>Bacillati</taxon>
        <taxon>Actinomycetota</taxon>
        <taxon>Actinomycetes</taxon>
        <taxon>Mycobacteriales</taxon>
        <taxon>Mycobacteriaceae</taxon>
        <taxon>Mycolicibacterium</taxon>
    </lineage>
</organism>
<keyword evidence="4" id="KW-0449">Lipoprotein</keyword>
<evidence type="ECO:0000256" key="3">
    <source>
        <dbReference type="SAM" id="SignalP"/>
    </source>
</evidence>
<evidence type="ECO:0000313" key="4">
    <source>
        <dbReference type="EMBL" id="STZ45277.1"/>
    </source>
</evidence>
<feature type="chain" id="PRO_5038523426" evidence="3">
    <location>
        <begin position="29"/>
        <end position="233"/>
    </location>
</feature>
<protein>
    <submittedName>
        <fullName evidence="4">Lipoprotein LpqN</fullName>
    </submittedName>
</protein>
<gene>
    <name evidence="4" type="ORF">NCTC10742_04528</name>
</gene>
<dbReference type="PROSITE" id="PS51257">
    <property type="entry name" value="PROKAR_LIPOPROTEIN"/>
    <property type="match status" value="1"/>
</dbReference>
<feature type="compositionally biased region" description="Low complexity" evidence="2">
    <location>
        <begin position="31"/>
        <end position="50"/>
    </location>
</feature>
<dbReference type="EMBL" id="UGQM01000001">
    <property type="protein sequence ID" value="STZ45277.1"/>
    <property type="molecule type" value="Genomic_DNA"/>
</dbReference>
<accession>A0A378SV78</accession>